<dbReference type="SUPFAM" id="SSF103247">
    <property type="entry name" value="TT1751-like"/>
    <property type="match status" value="1"/>
</dbReference>
<protein>
    <submittedName>
        <fullName evidence="2">Uncharacterized protein</fullName>
    </submittedName>
</protein>
<dbReference type="Gene3D" id="3.30.310.70">
    <property type="entry name" value="TT1751-like domain"/>
    <property type="match status" value="1"/>
</dbReference>
<gene>
    <name evidence="2" type="ORF">MNB_SV-12-514</name>
</gene>
<reference evidence="2" key="1">
    <citation type="submission" date="2016-10" db="EMBL/GenBank/DDBJ databases">
        <authorList>
            <person name="de Groot N.N."/>
        </authorList>
    </citation>
    <scope>NUCLEOTIDE SEQUENCE</scope>
</reference>
<name>A0A1W1CNF8_9ZZZZ</name>
<dbReference type="EMBL" id="FPHE01000161">
    <property type="protein sequence ID" value="SFV67346.1"/>
    <property type="molecule type" value="Genomic_DNA"/>
</dbReference>
<dbReference type="AlphaFoldDB" id="A0A1W1CNF8"/>
<feature type="region of interest" description="Disordered" evidence="1">
    <location>
        <begin position="339"/>
        <end position="358"/>
    </location>
</feature>
<evidence type="ECO:0000256" key="1">
    <source>
        <dbReference type="SAM" id="MobiDB-lite"/>
    </source>
</evidence>
<sequence length="665" mass="75560">MKLNRVSKLIMSLILVVSISQASVLTELHGTKGQADKELNQMIEKLDSIGFTATAKNKHIEQHYYNIFKEKNLDLLNFYTIIDIKSLRELLIQNPDFGAYSPFNLLAFKKFDTDEGGDTTWYGHLDSETMLDIIGDKDVERRKKFTEMIEKVDKLVIDEMKPTATKKLTFKGELPAQPLLKMVKKFEDVDDIEEYVDEFIMQHDTLFGKNKFVIAGFIDLKFEYGDMDLDFEEYDAYWVSSLCHFEFSNAVFNHGSPHAGVFAPCSVYFYIPKGSNELHVGYGNVENWINSTGITDKKQIAYMQKIADDVRKTFEQLGFIMEGKTTQKSEAIDEKKIETKKSQAKKESSQESSSEESVVITIPTVSEAPKSIKVKTINGGEDFSDRTIQFSKRYPPGYIAPKDRVVTSISEEGKVGEVKKGRISVNLRGALIDVATAKEKLAKAGFEVIAVAPLNKKGTLISIVFTNDELKKIANKQNKGFVATLRVLIDEKKKQISVTNPLYVSKAFLQEDFNEELAKKLLSSITKEFPNLKDSLDKFKFQSLPKFQFMEGMPYYQDMEVVARGDNLLEKIKNNKMVIFELNLGKDRTVVGVELSKRTRKFPQKIGTKNAGMLPYSILIENGEAKILNPKYYISVMYPFLKMEEFMTIATVPDAIIKDCAKVFK</sequence>
<proteinExistence type="predicted"/>
<dbReference type="InterPro" id="IPR035923">
    <property type="entry name" value="TT1751-like_sf"/>
</dbReference>
<feature type="compositionally biased region" description="Basic and acidic residues" evidence="1">
    <location>
        <begin position="339"/>
        <end position="349"/>
    </location>
</feature>
<accession>A0A1W1CNF8</accession>
<evidence type="ECO:0000313" key="2">
    <source>
        <dbReference type="EMBL" id="SFV67346.1"/>
    </source>
</evidence>
<organism evidence="2">
    <name type="scientific">hydrothermal vent metagenome</name>
    <dbReference type="NCBI Taxonomy" id="652676"/>
    <lineage>
        <taxon>unclassified sequences</taxon>
        <taxon>metagenomes</taxon>
        <taxon>ecological metagenomes</taxon>
    </lineage>
</organism>